<dbReference type="SUPFAM" id="SSF56801">
    <property type="entry name" value="Acetyl-CoA synthetase-like"/>
    <property type="match status" value="1"/>
</dbReference>
<dbReference type="Pfam" id="PF13193">
    <property type="entry name" value="AMP-binding_C"/>
    <property type="match status" value="1"/>
</dbReference>
<accession>A0ABR3FKM0</accession>
<dbReference type="InterPro" id="IPR045851">
    <property type="entry name" value="AMP-bd_C_sf"/>
</dbReference>
<dbReference type="InterPro" id="IPR020845">
    <property type="entry name" value="AMP-binding_CS"/>
</dbReference>
<proteinExistence type="predicted"/>
<reference evidence="3 4" key="1">
    <citation type="submission" date="2024-02" db="EMBL/GenBank/DDBJ databases">
        <title>A draft genome for the cacao thread blight pathogen Marasmius crinis-equi.</title>
        <authorList>
            <person name="Cohen S.P."/>
            <person name="Baruah I.K."/>
            <person name="Amoako-Attah I."/>
            <person name="Bukari Y."/>
            <person name="Meinhardt L.W."/>
            <person name="Bailey B.A."/>
        </authorList>
    </citation>
    <scope>NUCLEOTIDE SEQUENCE [LARGE SCALE GENOMIC DNA]</scope>
    <source>
        <strain evidence="3 4">GH-76</strain>
    </source>
</reference>
<comment type="caution">
    <text evidence="3">The sequence shown here is derived from an EMBL/GenBank/DDBJ whole genome shotgun (WGS) entry which is preliminary data.</text>
</comment>
<dbReference type="PANTHER" id="PTHR24096:SF393">
    <property type="entry name" value="LIGASE, PUTATIVE-RELATED"/>
    <property type="match status" value="1"/>
</dbReference>
<gene>
    <name evidence="3" type="ORF">V5O48_006061</name>
</gene>
<keyword evidence="4" id="KW-1185">Reference proteome</keyword>
<dbReference type="Gene3D" id="3.30.300.30">
    <property type="match status" value="1"/>
</dbReference>
<evidence type="ECO:0000259" key="2">
    <source>
        <dbReference type="Pfam" id="PF13193"/>
    </source>
</evidence>
<protein>
    <submittedName>
        <fullName evidence="3">Uncharacterized protein</fullName>
    </submittedName>
</protein>
<dbReference type="Proteomes" id="UP001465976">
    <property type="component" value="Unassembled WGS sequence"/>
</dbReference>
<name>A0ABR3FKM0_9AGAR</name>
<sequence length="589" mass="64336">MASEWKPKRTFEEVEKLLCAKGSPLELEKKVILGQVQRTYKNLPPTVRAFFLSISQLHADKISVVFEQERITYGELMERAIRAAAILHDVYGVVKGDRVALLFEISSYLAPHYSDVDVIGAVPVLINAWLPFEPLIHCINLTDNKVVFVDPERAEKISPELSKLKKTNTFIVLQNHEGKGPWAGMNTWSTVLKNYRGDPAKFMEKDQQIDPEDDGMIVFTSGTTGLPKGVLLSQRAYLAAIGNAIAGRGRAALRRGEDFPVPPEEGPQQGLLLPTPLFHTTGTSLIILSAIGGMKLVLMRKWDVSEAVRLIKAENIKAAGGVPSTVVDLIEGGAHGLPLQSVMFGGAPVSTSISQRSKAAFPGSINSQAYGQSECNATAVGFSGEDFDARPASCGRAMPINDILIMKNDVECATGEAGEIWLRGSNVMKGYWNDPVATAKTVTKDGWLKTGDIGYLDAEGFLYVKDRLKDIIIRGGENVDSVMVENALYRDPRIFEAAAVGVPDHRLGELVVALVTLKPSYRGKGEVTEAQLLELAQKQFAVPVMILVREGDFDHTPSEKIIKAVLRKIAAEEWEKRKAQGNTSSSSKL</sequence>
<dbReference type="Pfam" id="PF00501">
    <property type="entry name" value="AMP-binding"/>
    <property type="match status" value="1"/>
</dbReference>
<organism evidence="3 4">
    <name type="scientific">Marasmius crinis-equi</name>
    <dbReference type="NCBI Taxonomy" id="585013"/>
    <lineage>
        <taxon>Eukaryota</taxon>
        <taxon>Fungi</taxon>
        <taxon>Dikarya</taxon>
        <taxon>Basidiomycota</taxon>
        <taxon>Agaricomycotina</taxon>
        <taxon>Agaricomycetes</taxon>
        <taxon>Agaricomycetidae</taxon>
        <taxon>Agaricales</taxon>
        <taxon>Marasmiineae</taxon>
        <taxon>Marasmiaceae</taxon>
        <taxon>Marasmius</taxon>
    </lineage>
</organism>
<evidence type="ECO:0000313" key="4">
    <source>
        <dbReference type="Proteomes" id="UP001465976"/>
    </source>
</evidence>
<evidence type="ECO:0000313" key="3">
    <source>
        <dbReference type="EMBL" id="KAL0575915.1"/>
    </source>
</evidence>
<feature type="domain" description="AMP-dependent synthetase/ligase" evidence="1">
    <location>
        <begin position="58"/>
        <end position="432"/>
    </location>
</feature>
<dbReference type="EMBL" id="JBAHYK010000263">
    <property type="protein sequence ID" value="KAL0575915.1"/>
    <property type="molecule type" value="Genomic_DNA"/>
</dbReference>
<dbReference type="Gene3D" id="3.40.50.12780">
    <property type="entry name" value="N-terminal domain of ligase-like"/>
    <property type="match status" value="1"/>
</dbReference>
<dbReference type="PROSITE" id="PS00455">
    <property type="entry name" value="AMP_BINDING"/>
    <property type="match status" value="1"/>
</dbReference>
<dbReference type="PANTHER" id="PTHR24096">
    <property type="entry name" value="LONG-CHAIN-FATTY-ACID--COA LIGASE"/>
    <property type="match status" value="1"/>
</dbReference>
<dbReference type="InterPro" id="IPR025110">
    <property type="entry name" value="AMP-bd_C"/>
</dbReference>
<evidence type="ECO:0000259" key="1">
    <source>
        <dbReference type="Pfam" id="PF00501"/>
    </source>
</evidence>
<feature type="domain" description="AMP-binding enzyme C-terminal" evidence="2">
    <location>
        <begin position="484"/>
        <end position="546"/>
    </location>
</feature>
<dbReference type="InterPro" id="IPR042099">
    <property type="entry name" value="ANL_N_sf"/>
</dbReference>
<dbReference type="InterPro" id="IPR000873">
    <property type="entry name" value="AMP-dep_synth/lig_dom"/>
</dbReference>